<evidence type="ECO:0000313" key="1">
    <source>
        <dbReference type="EMBL" id="KAI0048031.1"/>
    </source>
</evidence>
<gene>
    <name evidence="1" type="ORF">FA95DRAFT_1491543</name>
</gene>
<reference evidence="1" key="2">
    <citation type="journal article" date="2022" name="New Phytol.">
        <title>Evolutionary transition to the ectomycorrhizal habit in the genomes of a hyperdiverse lineage of mushroom-forming fungi.</title>
        <authorList>
            <person name="Looney B."/>
            <person name="Miyauchi S."/>
            <person name="Morin E."/>
            <person name="Drula E."/>
            <person name="Courty P.E."/>
            <person name="Kohler A."/>
            <person name="Kuo A."/>
            <person name="LaButti K."/>
            <person name="Pangilinan J."/>
            <person name="Lipzen A."/>
            <person name="Riley R."/>
            <person name="Andreopoulos W."/>
            <person name="He G."/>
            <person name="Johnson J."/>
            <person name="Nolan M."/>
            <person name="Tritt A."/>
            <person name="Barry K.W."/>
            <person name="Grigoriev I.V."/>
            <person name="Nagy L.G."/>
            <person name="Hibbett D."/>
            <person name="Henrissat B."/>
            <person name="Matheny P.B."/>
            <person name="Labbe J."/>
            <person name="Martin F.M."/>
        </authorList>
    </citation>
    <scope>NUCLEOTIDE SEQUENCE</scope>
    <source>
        <strain evidence="1">FP105234-sp</strain>
    </source>
</reference>
<comment type="caution">
    <text evidence="1">The sequence shown here is derived from an EMBL/GenBank/DDBJ whole genome shotgun (WGS) entry which is preliminary data.</text>
</comment>
<proteinExistence type="predicted"/>
<dbReference type="EMBL" id="MU275893">
    <property type="protein sequence ID" value="KAI0048031.1"/>
    <property type="molecule type" value="Genomic_DNA"/>
</dbReference>
<evidence type="ECO:0000313" key="2">
    <source>
        <dbReference type="Proteomes" id="UP000814033"/>
    </source>
</evidence>
<protein>
    <submittedName>
        <fullName evidence="1">Uncharacterized protein</fullName>
    </submittedName>
</protein>
<sequence>PDGPSNPSSPWLLRALVPFMNYCASRKQRRRLDELKRKITTAVQENLGDKAHEYFVLDLLVTHPAYQGHGYGSALLKALAWMADAADRQTWLISSNTINNKFYESFGYRNIADIVLGDEDPDYDDEPFVVSLVSLTP</sequence>
<feature type="non-terminal residue" evidence="1">
    <location>
        <position position="1"/>
    </location>
</feature>
<accession>A0ACB8RWP9</accession>
<dbReference type="Proteomes" id="UP000814033">
    <property type="component" value="Unassembled WGS sequence"/>
</dbReference>
<reference evidence="1" key="1">
    <citation type="submission" date="2021-02" db="EMBL/GenBank/DDBJ databases">
        <authorList>
            <consortium name="DOE Joint Genome Institute"/>
            <person name="Ahrendt S."/>
            <person name="Looney B.P."/>
            <person name="Miyauchi S."/>
            <person name="Morin E."/>
            <person name="Drula E."/>
            <person name="Courty P.E."/>
            <person name="Chicoki N."/>
            <person name="Fauchery L."/>
            <person name="Kohler A."/>
            <person name="Kuo A."/>
            <person name="Labutti K."/>
            <person name="Pangilinan J."/>
            <person name="Lipzen A."/>
            <person name="Riley R."/>
            <person name="Andreopoulos W."/>
            <person name="He G."/>
            <person name="Johnson J."/>
            <person name="Barry K.W."/>
            <person name="Grigoriev I.V."/>
            <person name="Nagy L."/>
            <person name="Hibbett D."/>
            <person name="Henrissat B."/>
            <person name="Matheny P.B."/>
            <person name="Labbe J."/>
            <person name="Martin F."/>
        </authorList>
    </citation>
    <scope>NUCLEOTIDE SEQUENCE</scope>
    <source>
        <strain evidence="1">FP105234-sp</strain>
    </source>
</reference>
<keyword evidence="2" id="KW-1185">Reference proteome</keyword>
<organism evidence="1 2">
    <name type="scientific">Auriscalpium vulgare</name>
    <dbReference type="NCBI Taxonomy" id="40419"/>
    <lineage>
        <taxon>Eukaryota</taxon>
        <taxon>Fungi</taxon>
        <taxon>Dikarya</taxon>
        <taxon>Basidiomycota</taxon>
        <taxon>Agaricomycotina</taxon>
        <taxon>Agaricomycetes</taxon>
        <taxon>Russulales</taxon>
        <taxon>Auriscalpiaceae</taxon>
        <taxon>Auriscalpium</taxon>
    </lineage>
</organism>
<name>A0ACB8RWP9_9AGAM</name>